<proteinExistence type="predicted"/>
<name>A0A085Z9S4_9FLAO</name>
<evidence type="ECO:0000313" key="3">
    <source>
        <dbReference type="Proteomes" id="UP000028713"/>
    </source>
</evidence>
<dbReference type="AlphaFoldDB" id="A0A085Z9S4"/>
<dbReference type="eggNOG" id="ENOG5032R75">
    <property type="taxonomic scope" value="Bacteria"/>
</dbReference>
<feature type="signal peptide" evidence="1">
    <location>
        <begin position="1"/>
        <end position="25"/>
    </location>
</feature>
<dbReference type="OrthoDB" id="1369691at2"/>
<comment type="caution">
    <text evidence="2">The sequence shown here is derived from an EMBL/GenBank/DDBJ whole genome shotgun (WGS) entry which is preliminary data.</text>
</comment>
<keyword evidence="3" id="KW-1185">Reference proteome</keyword>
<sequence length="153" mass="17249">MKIVKFIKGFFLGSFALMMSSCALKSIPSDYNTVKLDVVNTESLGNGTVLVYNGAGILHSADNTARLNVWVDGKSLGQIKAREYLIVDLNKGDHEFKILHIDMVNMRSTHQINVNENTKVIRLEPTITSNKATVTNILPDNFDKYRYRIEQNK</sequence>
<keyword evidence="1" id="KW-0732">Signal</keyword>
<evidence type="ECO:0000313" key="2">
    <source>
        <dbReference type="EMBL" id="KFF01188.1"/>
    </source>
</evidence>
<dbReference type="RefSeq" id="WP_034676364.1">
    <property type="nucleotide sequence ID" value="NZ_FPAP01000001.1"/>
</dbReference>
<dbReference type="Proteomes" id="UP000028713">
    <property type="component" value="Unassembled WGS sequence"/>
</dbReference>
<accession>A0A085Z9S4</accession>
<dbReference type="EMBL" id="JPRP01000001">
    <property type="protein sequence ID" value="KFF01188.1"/>
    <property type="molecule type" value="Genomic_DNA"/>
</dbReference>
<gene>
    <name evidence="2" type="ORF">IX39_11420</name>
</gene>
<protein>
    <recommendedName>
        <fullName evidence="4">DUF2846 domain-containing protein</fullName>
    </recommendedName>
</protein>
<feature type="chain" id="PRO_5001800808" description="DUF2846 domain-containing protein" evidence="1">
    <location>
        <begin position="26"/>
        <end position="153"/>
    </location>
</feature>
<dbReference type="STRING" id="236814.IX39_11420"/>
<evidence type="ECO:0000256" key="1">
    <source>
        <dbReference type="SAM" id="SignalP"/>
    </source>
</evidence>
<reference evidence="2 3" key="1">
    <citation type="submission" date="2014-07" db="EMBL/GenBank/DDBJ databases">
        <title>Genome of Chryseobacterium formosense LMG 24722.</title>
        <authorList>
            <person name="Pipes S.E."/>
            <person name="Stropko S.J."/>
            <person name="Newman J.D."/>
        </authorList>
    </citation>
    <scope>NUCLEOTIDE SEQUENCE [LARGE SCALE GENOMIC DNA]</scope>
    <source>
        <strain evidence="2 3">LMG 24722</strain>
    </source>
</reference>
<dbReference type="PROSITE" id="PS51257">
    <property type="entry name" value="PROKAR_LIPOPROTEIN"/>
    <property type="match status" value="1"/>
</dbReference>
<organism evidence="2 3">
    <name type="scientific">Chryseobacterium formosense</name>
    <dbReference type="NCBI Taxonomy" id="236814"/>
    <lineage>
        <taxon>Bacteria</taxon>
        <taxon>Pseudomonadati</taxon>
        <taxon>Bacteroidota</taxon>
        <taxon>Flavobacteriia</taxon>
        <taxon>Flavobacteriales</taxon>
        <taxon>Weeksellaceae</taxon>
        <taxon>Chryseobacterium group</taxon>
        <taxon>Chryseobacterium</taxon>
    </lineage>
</organism>
<evidence type="ECO:0008006" key="4">
    <source>
        <dbReference type="Google" id="ProtNLM"/>
    </source>
</evidence>